<keyword evidence="3" id="KW-1185">Reference proteome</keyword>
<proteinExistence type="predicted"/>
<evidence type="ECO:0000256" key="1">
    <source>
        <dbReference type="SAM" id="Phobius"/>
    </source>
</evidence>
<gene>
    <name evidence="2" type="ORF">KOR42_01170</name>
</gene>
<name>A0A5C5X3Q8_9PLAN</name>
<keyword evidence="1" id="KW-1133">Transmembrane helix</keyword>
<dbReference type="RefSeq" id="WP_146506684.1">
    <property type="nucleotide sequence ID" value="NZ_SIHI01000001.1"/>
</dbReference>
<dbReference type="SUPFAM" id="SSF111369">
    <property type="entry name" value="HlyD-like secretion proteins"/>
    <property type="match status" value="1"/>
</dbReference>
<dbReference type="Gene3D" id="2.40.30.170">
    <property type="match status" value="1"/>
</dbReference>
<dbReference type="Gene3D" id="3.30.450.40">
    <property type="match status" value="1"/>
</dbReference>
<dbReference type="InterPro" id="IPR050393">
    <property type="entry name" value="MFP_Efflux_Pump"/>
</dbReference>
<dbReference type="InterPro" id="IPR029016">
    <property type="entry name" value="GAF-like_dom_sf"/>
</dbReference>
<dbReference type="AlphaFoldDB" id="A0A5C5X3Q8"/>
<keyword evidence="1" id="KW-0472">Membrane</keyword>
<sequence length="670" mass="75151">MSKQTPSQDSLDWIRQQCDRFLDESPTYAAYVRDVFQFVAETPSIDAVAMIAFSKSNEPRVVAESNLGTISEDEFFSLDLDNISMMGSSLREGKPKLMMNRVLPEAQLKPHSLAIAPIVVTANPPHVVEVLTLSEATPHEEAFLREVTETLASYFIRYLTNKKDSQEAVTDDTFWQRFDSFLLRLQKSLDLKKTISVAVNDGRVLTGADRVAIALKYGKQTKVQGISGQDGVQHRANLVQSMAKLAEVAIKIGTPITYKGSIEDFPPELEKPLADYLAESRTRMVMLLPLKEAADPFREDADADDQSSQDSPPVIGCLIVEQATEARPKKHVVERTDLIRDHIEVAIHNCHSHESIFLLPLWRGIGRTLRWFKGRRVWIAAAILGSIMAVATALAVVPWDYRVEGNGQAMPVTQHRVFAPWDGDVVEVFVRSGQTVQAGDVLLRIESDELDSERIAARTEWLEKDKLVSALTSQRAEAIKRDDESEFIRITAELAKATVEREGAKNRLDLVTLRIEDLTVEAPDDGVIATFQVDQVLQNRPVRRGDLLVEVMQPEGDWHLEVDVPEYRMGHVMRAFATLNSDELPVEYVLATSVETSHEGILQRGEIATRSTESEDEGTVFEVFIDIDREDLPNLNIGADVSAKINCGKKSLFYVLFGDVVEFLQRHLWF</sequence>
<dbReference type="PANTHER" id="PTHR30367:SF1">
    <property type="entry name" value="MULTIDRUG RESISTANCE PROTEIN MDTN"/>
    <property type="match status" value="1"/>
</dbReference>
<feature type="transmembrane region" description="Helical" evidence="1">
    <location>
        <begin position="377"/>
        <end position="399"/>
    </location>
</feature>
<dbReference type="PANTHER" id="PTHR30367">
    <property type="entry name" value="P-HYDROXYBENZOIC ACID EFFLUX PUMP SUBUNIT AAEA-RELATED"/>
    <property type="match status" value="1"/>
</dbReference>
<dbReference type="Proteomes" id="UP000317243">
    <property type="component" value="Unassembled WGS sequence"/>
</dbReference>
<dbReference type="Gene3D" id="1.10.287.470">
    <property type="entry name" value="Helix hairpin bin"/>
    <property type="match status" value="1"/>
</dbReference>
<accession>A0A5C5X3Q8</accession>
<reference evidence="2 3" key="1">
    <citation type="submission" date="2019-02" db="EMBL/GenBank/DDBJ databases">
        <title>Deep-cultivation of Planctomycetes and their phenomic and genomic characterization uncovers novel biology.</title>
        <authorList>
            <person name="Wiegand S."/>
            <person name="Jogler M."/>
            <person name="Boedeker C."/>
            <person name="Pinto D."/>
            <person name="Vollmers J."/>
            <person name="Rivas-Marin E."/>
            <person name="Kohn T."/>
            <person name="Peeters S.H."/>
            <person name="Heuer A."/>
            <person name="Rast P."/>
            <person name="Oberbeckmann S."/>
            <person name="Bunk B."/>
            <person name="Jeske O."/>
            <person name="Meyerdierks A."/>
            <person name="Storesund J.E."/>
            <person name="Kallscheuer N."/>
            <person name="Luecker S."/>
            <person name="Lage O.M."/>
            <person name="Pohl T."/>
            <person name="Merkel B.J."/>
            <person name="Hornburger P."/>
            <person name="Mueller R.-W."/>
            <person name="Bruemmer F."/>
            <person name="Labrenz M."/>
            <person name="Spormann A.M."/>
            <person name="Op Den Camp H."/>
            <person name="Overmann J."/>
            <person name="Amann R."/>
            <person name="Jetten M.S.M."/>
            <person name="Mascher T."/>
            <person name="Medema M.H."/>
            <person name="Devos D.P."/>
            <person name="Kaster A.-K."/>
            <person name="Ovreas L."/>
            <person name="Rohde M."/>
            <person name="Galperin M.Y."/>
            <person name="Jogler C."/>
        </authorList>
    </citation>
    <scope>NUCLEOTIDE SEQUENCE [LARGE SCALE GENOMIC DNA]</scope>
    <source>
        <strain evidence="2 3">KOR42</strain>
    </source>
</reference>
<dbReference type="EMBL" id="SIHI01000001">
    <property type="protein sequence ID" value="TWT56762.1"/>
    <property type="molecule type" value="Genomic_DNA"/>
</dbReference>
<evidence type="ECO:0000313" key="2">
    <source>
        <dbReference type="EMBL" id="TWT56762.1"/>
    </source>
</evidence>
<comment type="caution">
    <text evidence="2">The sequence shown here is derived from an EMBL/GenBank/DDBJ whole genome shotgun (WGS) entry which is preliminary data.</text>
</comment>
<evidence type="ECO:0000313" key="3">
    <source>
        <dbReference type="Proteomes" id="UP000317243"/>
    </source>
</evidence>
<dbReference type="Gene3D" id="2.40.50.100">
    <property type="match status" value="1"/>
</dbReference>
<dbReference type="OrthoDB" id="248877at2"/>
<protein>
    <submittedName>
        <fullName evidence="2">HlyD family secretion protein</fullName>
    </submittedName>
</protein>
<organism evidence="2 3">
    <name type="scientific">Thalassoglobus neptunius</name>
    <dbReference type="NCBI Taxonomy" id="1938619"/>
    <lineage>
        <taxon>Bacteria</taxon>
        <taxon>Pseudomonadati</taxon>
        <taxon>Planctomycetota</taxon>
        <taxon>Planctomycetia</taxon>
        <taxon>Planctomycetales</taxon>
        <taxon>Planctomycetaceae</taxon>
        <taxon>Thalassoglobus</taxon>
    </lineage>
</organism>
<keyword evidence="1" id="KW-0812">Transmembrane</keyword>